<dbReference type="PANTHER" id="PTHR44899">
    <property type="entry name" value="CAMK FAMILY PROTEIN KINASE"/>
    <property type="match status" value="1"/>
</dbReference>
<dbReference type="PROSITE" id="PS00107">
    <property type="entry name" value="PROTEIN_KINASE_ATP"/>
    <property type="match status" value="1"/>
</dbReference>
<keyword evidence="5" id="KW-0418">Kinase</keyword>
<dbReference type="EC" id="2.7.11.1" evidence="1"/>
<keyword evidence="6 9" id="KW-0067">ATP-binding</keyword>
<dbReference type="SMART" id="SM00220">
    <property type="entry name" value="S_TKc"/>
    <property type="match status" value="1"/>
</dbReference>
<evidence type="ECO:0000259" key="11">
    <source>
        <dbReference type="PROSITE" id="PS50011"/>
    </source>
</evidence>
<dbReference type="AlphaFoldDB" id="A0AAU9IXF5"/>
<evidence type="ECO:0000256" key="8">
    <source>
        <dbReference type="ARBA" id="ARBA00048679"/>
    </source>
</evidence>
<feature type="binding site" evidence="9">
    <location>
        <position position="32"/>
    </location>
    <ligand>
        <name>ATP</name>
        <dbReference type="ChEBI" id="CHEBI:30616"/>
    </ligand>
</feature>
<gene>
    <name evidence="12" type="ORF">BSTOLATCC_MIC20675</name>
</gene>
<feature type="domain" description="Protein kinase" evidence="11">
    <location>
        <begin position="4"/>
        <end position="254"/>
    </location>
</feature>
<evidence type="ECO:0000256" key="6">
    <source>
        <dbReference type="ARBA" id="ARBA00022840"/>
    </source>
</evidence>
<dbReference type="PANTHER" id="PTHR44899:SF3">
    <property type="entry name" value="SERINE_THREONINE-PROTEIN KINASE NEK1"/>
    <property type="match status" value="1"/>
</dbReference>
<dbReference type="InterPro" id="IPR000719">
    <property type="entry name" value="Prot_kinase_dom"/>
</dbReference>
<accession>A0AAU9IXF5</accession>
<dbReference type="InterPro" id="IPR001245">
    <property type="entry name" value="Ser-Thr/Tyr_kinase_cat_dom"/>
</dbReference>
<dbReference type="CDD" id="cd08215">
    <property type="entry name" value="STKc_Nek"/>
    <property type="match status" value="1"/>
</dbReference>
<sequence>MENYRKLKTLGRGRYGEVWLVEREDSGLAAIKRIPCDEDQPNWEEVRVLEKLHHQHIIQYHESFVENNYLYIVMDYAEGGDLSARIRIARENKFYFTEAQIWKWFYQLSMALSYIHSLKIIHRDLKTKNIFLTKDGGLQLGDFGFSKVLQFSDEMAYSGVGTAYYLAPEICKGEGYDAKADVWSLGCVLYELCTLNHPFEAENIAVLANSIIKNDPEQIPDSFSENLRNLIFQLLRKDKNERPSINQILEEVELKVREDRAQTFSKKGRKSYQKEMSINIPTEQRNVNIEPSSAKQIELSTATHMAARKSSLDHPASCSTSHASQRTFSFSQSLLKQSPGSPVRTTLMSDFLRRRLGDQNFERICQILSNTKDPAKLLQEQPWIVSDICGEENLSIVDVGITFNAFNTQNPTSVKHQPGRTRVFPLLLKKIDEKS</sequence>
<evidence type="ECO:0000256" key="5">
    <source>
        <dbReference type="ARBA" id="ARBA00022777"/>
    </source>
</evidence>
<evidence type="ECO:0000256" key="10">
    <source>
        <dbReference type="RuleBase" id="RU000304"/>
    </source>
</evidence>
<evidence type="ECO:0000313" key="12">
    <source>
        <dbReference type="EMBL" id="CAG9318195.1"/>
    </source>
</evidence>
<dbReference type="GO" id="GO:0005524">
    <property type="term" value="F:ATP binding"/>
    <property type="evidence" value="ECO:0007669"/>
    <property type="project" value="UniProtKB-UniRule"/>
</dbReference>
<dbReference type="SUPFAM" id="SSF56112">
    <property type="entry name" value="Protein kinase-like (PK-like)"/>
    <property type="match status" value="1"/>
</dbReference>
<dbReference type="GO" id="GO:0004674">
    <property type="term" value="F:protein serine/threonine kinase activity"/>
    <property type="evidence" value="ECO:0007669"/>
    <property type="project" value="UniProtKB-KW"/>
</dbReference>
<name>A0AAU9IXF5_9CILI</name>
<dbReference type="Proteomes" id="UP001162131">
    <property type="component" value="Unassembled WGS sequence"/>
</dbReference>
<keyword evidence="3" id="KW-0808">Transferase</keyword>
<dbReference type="InterPro" id="IPR011009">
    <property type="entry name" value="Kinase-like_dom_sf"/>
</dbReference>
<dbReference type="EMBL" id="CAJZBQ010000020">
    <property type="protein sequence ID" value="CAG9318195.1"/>
    <property type="molecule type" value="Genomic_DNA"/>
</dbReference>
<keyword evidence="4 9" id="KW-0547">Nucleotide-binding</keyword>
<evidence type="ECO:0000256" key="3">
    <source>
        <dbReference type="ARBA" id="ARBA00022679"/>
    </source>
</evidence>
<comment type="catalytic activity">
    <reaction evidence="7">
        <text>L-threonyl-[protein] + ATP = O-phospho-L-threonyl-[protein] + ADP + H(+)</text>
        <dbReference type="Rhea" id="RHEA:46608"/>
        <dbReference type="Rhea" id="RHEA-COMP:11060"/>
        <dbReference type="Rhea" id="RHEA-COMP:11605"/>
        <dbReference type="ChEBI" id="CHEBI:15378"/>
        <dbReference type="ChEBI" id="CHEBI:30013"/>
        <dbReference type="ChEBI" id="CHEBI:30616"/>
        <dbReference type="ChEBI" id="CHEBI:61977"/>
        <dbReference type="ChEBI" id="CHEBI:456216"/>
        <dbReference type="EC" id="2.7.11.1"/>
    </reaction>
</comment>
<dbReference type="PROSITE" id="PS50011">
    <property type="entry name" value="PROTEIN_KINASE_DOM"/>
    <property type="match status" value="1"/>
</dbReference>
<dbReference type="Pfam" id="PF00069">
    <property type="entry name" value="Pkinase"/>
    <property type="match status" value="1"/>
</dbReference>
<evidence type="ECO:0000313" key="13">
    <source>
        <dbReference type="Proteomes" id="UP001162131"/>
    </source>
</evidence>
<comment type="catalytic activity">
    <reaction evidence="8">
        <text>L-seryl-[protein] + ATP = O-phospho-L-seryl-[protein] + ADP + H(+)</text>
        <dbReference type="Rhea" id="RHEA:17989"/>
        <dbReference type="Rhea" id="RHEA-COMP:9863"/>
        <dbReference type="Rhea" id="RHEA-COMP:11604"/>
        <dbReference type="ChEBI" id="CHEBI:15378"/>
        <dbReference type="ChEBI" id="CHEBI:29999"/>
        <dbReference type="ChEBI" id="CHEBI:30616"/>
        <dbReference type="ChEBI" id="CHEBI:83421"/>
        <dbReference type="ChEBI" id="CHEBI:456216"/>
        <dbReference type="EC" id="2.7.11.1"/>
    </reaction>
</comment>
<keyword evidence="2 10" id="KW-0723">Serine/threonine-protein kinase</keyword>
<dbReference type="PRINTS" id="PR00109">
    <property type="entry name" value="TYRKINASE"/>
</dbReference>
<reference evidence="12" key="1">
    <citation type="submission" date="2021-09" db="EMBL/GenBank/DDBJ databases">
        <authorList>
            <consortium name="AG Swart"/>
            <person name="Singh M."/>
            <person name="Singh A."/>
            <person name="Seah K."/>
            <person name="Emmerich C."/>
        </authorList>
    </citation>
    <scope>NUCLEOTIDE SEQUENCE</scope>
    <source>
        <strain evidence="12">ATCC30299</strain>
    </source>
</reference>
<evidence type="ECO:0000256" key="7">
    <source>
        <dbReference type="ARBA" id="ARBA00047899"/>
    </source>
</evidence>
<evidence type="ECO:0000256" key="2">
    <source>
        <dbReference type="ARBA" id="ARBA00022527"/>
    </source>
</evidence>
<dbReference type="InterPro" id="IPR017441">
    <property type="entry name" value="Protein_kinase_ATP_BS"/>
</dbReference>
<dbReference type="InterPro" id="IPR008271">
    <property type="entry name" value="Ser/Thr_kinase_AS"/>
</dbReference>
<dbReference type="Gene3D" id="1.10.510.10">
    <property type="entry name" value="Transferase(Phosphotransferase) domain 1"/>
    <property type="match status" value="1"/>
</dbReference>
<proteinExistence type="inferred from homology"/>
<evidence type="ECO:0000256" key="9">
    <source>
        <dbReference type="PROSITE-ProRule" id="PRU10141"/>
    </source>
</evidence>
<keyword evidence="13" id="KW-1185">Reference proteome</keyword>
<dbReference type="InterPro" id="IPR051131">
    <property type="entry name" value="NEK_Ser/Thr_kinase_NIMA"/>
</dbReference>
<dbReference type="PROSITE" id="PS00108">
    <property type="entry name" value="PROTEIN_KINASE_ST"/>
    <property type="match status" value="1"/>
</dbReference>
<evidence type="ECO:0000256" key="1">
    <source>
        <dbReference type="ARBA" id="ARBA00012513"/>
    </source>
</evidence>
<protein>
    <recommendedName>
        <fullName evidence="1">non-specific serine/threonine protein kinase</fullName>
        <ecNumber evidence="1">2.7.11.1</ecNumber>
    </recommendedName>
</protein>
<evidence type="ECO:0000256" key="4">
    <source>
        <dbReference type="ARBA" id="ARBA00022741"/>
    </source>
</evidence>
<comment type="similarity">
    <text evidence="10">Belongs to the protein kinase superfamily.</text>
</comment>
<organism evidence="12 13">
    <name type="scientific">Blepharisma stoltei</name>
    <dbReference type="NCBI Taxonomy" id="1481888"/>
    <lineage>
        <taxon>Eukaryota</taxon>
        <taxon>Sar</taxon>
        <taxon>Alveolata</taxon>
        <taxon>Ciliophora</taxon>
        <taxon>Postciliodesmatophora</taxon>
        <taxon>Heterotrichea</taxon>
        <taxon>Heterotrichida</taxon>
        <taxon>Blepharismidae</taxon>
        <taxon>Blepharisma</taxon>
    </lineage>
</organism>
<comment type="caution">
    <text evidence="12">The sequence shown here is derived from an EMBL/GenBank/DDBJ whole genome shotgun (WGS) entry which is preliminary data.</text>
</comment>